<evidence type="ECO:0000256" key="6">
    <source>
        <dbReference type="SAM" id="Phobius"/>
    </source>
</evidence>
<accession>A0A317CE09</accession>
<dbReference type="Pfam" id="PF00892">
    <property type="entry name" value="EamA"/>
    <property type="match status" value="2"/>
</dbReference>
<dbReference type="AlphaFoldDB" id="A0A317CE09"/>
<evidence type="ECO:0000256" key="4">
    <source>
        <dbReference type="ARBA" id="ARBA00022989"/>
    </source>
</evidence>
<feature type="transmembrane region" description="Helical" evidence="6">
    <location>
        <begin position="152"/>
        <end position="172"/>
    </location>
</feature>
<reference evidence="8 9" key="1">
    <citation type="submission" date="2018-05" db="EMBL/GenBank/DDBJ databases">
        <title>Leucothrix arctica sp. nov., isolated from Arctic seawater.</title>
        <authorList>
            <person name="Choi A."/>
            <person name="Baek K."/>
        </authorList>
    </citation>
    <scope>NUCLEOTIDE SEQUENCE [LARGE SCALE GENOMIC DNA]</scope>
    <source>
        <strain evidence="8 9">JCM 18388</strain>
    </source>
</reference>
<feature type="transmembrane region" description="Helical" evidence="6">
    <location>
        <begin position="37"/>
        <end position="60"/>
    </location>
</feature>
<keyword evidence="4 6" id="KW-1133">Transmembrane helix</keyword>
<evidence type="ECO:0000313" key="8">
    <source>
        <dbReference type="EMBL" id="PWQ96925.1"/>
    </source>
</evidence>
<feature type="transmembrane region" description="Helical" evidence="6">
    <location>
        <begin position="272"/>
        <end position="289"/>
    </location>
</feature>
<comment type="similarity">
    <text evidence="2">Belongs to the EamA transporter family.</text>
</comment>
<comment type="subcellular location">
    <subcellularLocation>
        <location evidence="1">Membrane</location>
        <topology evidence="1">Multi-pass membrane protein</topology>
    </subcellularLocation>
</comment>
<proteinExistence type="inferred from homology"/>
<feature type="transmembrane region" description="Helical" evidence="6">
    <location>
        <begin position="72"/>
        <end position="90"/>
    </location>
</feature>
<dbReference type="OrthoDB" id="9809509at2"/>
<protein>
    <submittedName>
        <fullName evidence="8">EamA family transporter</fullName>
    </submittedName>
</protein>
<dbReference type="EMBL" id="QGKM01000030">
    <property type="protein sequence ID" value="PWQ96925.1"/>
    <property type="molecule type" value="Genomic_DNA"/>
</dbReference>
<sequence length="296" mass="32306">MQNTHPTLIRMIPLLFVFLWSTGFIGAKYALPFVEPFYLLFLRMVLTIFVFLALCLLFKAKWPPMRLAGHQMVSGALIHGVYLGGVFAAIKLGMPAGVAAIIVGIQPILTALISWQLFSDALRPMQWLGLGLGLVGVVVVVFSTQLQDEVSLTWPALIASIAALLGISIGTLYQKRFSGGVDLLTGSVWQYVSTAVLMAVLAWSFETREVTWDIQLILALGWLVFGLSVSAVLLLMYMIREGEASKVAAYFYLVPLVACVEAWLLFDEDLPPLAIAASVLTVLGVYLVLKKPASAK</sequence>
<keyword evidence="3 6" id="KW-0812">Transmembrane</keyword>
<feature type="transmembrane region" description="Helical" evidence="6">
    <location>
        <begin position="249"/>
        <end position="266"/>
    </location>
</feature>
<comment type="caution">
    <text evidence="8">The sequence shown here is derived from an EMBL/GenBank/DDBJ whole genome shotgun (WGS) entry which is preliminary data.</text>
</comment>
<keyword evidence="9" id="KW-1185">Reference proteome</keyword>
<feature type="transmembrane region" description="Helical" evidence="6">
    <location>
        <begin position="127"/>
        <end position="146"/>
    </location>
</feature>
<feature type="transmembrane region" description="Helical" evidence="6">
    <location>
        <begin position="184"/>
        <end position="205"/>
    </location>
</feature>
<feature type="domain" description="EamA" evidence="7">
    <location>
        <begin position="14"/>
        <end position="141"/>
    </location>
</feature>
<feature type="domain" description="EamA" evidence="7">
    <location>
        <begin position="156"/>
        <end position="289"/>
    </location>
</feature>
<evidence type="ECO:0000256" key="3">
    <source>
        <dbReference type="ARBA" id="ARBA00022692"/>
    </source>
</evidence>
<dbReference type="Proteomes" id="UP000245539">
    <property type="component" value="Unassembled WGS sequence"/>
</dbReference>
<dbReference type="InterPro" id="IPR000620">
    <property type="entry name" value="EamA_dom"/>
</dbReference>
<evidence type="ECO:0000256" key="5">
    <source>
        <dbReference type="ARBA" id="ARBA00023136"/>
    </source>
</evidence>
<feature type="transmembrane region" description="Helical" evidence="6">
    <location>
        <begin position="12"/>
        <end position="31"/>
    </location>
</feature>
<dbReference type="InterPro" id="IPR050638">
    <property type="entry name" value="AA-Vitamin_Transporters"/>
</dbReference>
<gene>
    <name evidence="8" type="ORF">DKW60_11785</name>
</gene>
<feature type="transmembrane region" description="Helical" evidence="6">
    <location>
        <begin position="217"/>
        <end position="237"/>
    </location>
</feature>
<evidence type="ECO:0000256" key="2">
    <source>
        <dbReference type="ARBA" id="ARBA00007362"/>
    </source>
</evidence>
<evidence type="ECO:0000259" key="7">
    <source>
        <dbReference type="Pfam" id="PF00892"/>
    </source>
</evidence>
<evidence type="ECO:0000313" key="9">
    <source>
        <dbReference type="Proteomes" id="UP000245539"/>
    </source>
</evidence>
<dbReference type="PANTHER" id="PTHR32322">
    <property type="entry name" value="INNER MEMBRANE TRANSPORTER"/>
    <property type="match status" value="1"/>
</dbReference>
<dbReference type="SUPFAM" id="SSF103481">
    <property type="entry name" value="Multidrug resistance efflux transporter EmrE"/>
    <property type="match status" value="2"/>
</dbReference>
<keyword evidence="5 6" id="KW-0472">Membrane</keyword>
<organism evidence="8 9">
    <name type="scientific">Leucothrix pacifica</name>
    <dbReference type="NCBI Taxonomy" id="1247513"/>
    <lineage>
        <taxon>Bacteria</taxon>
        <taxon>Pseudomonadati</taxon>
        <taxon>Pseudomonadota</taxon>
        <taxon>Gammaproteobacteria</taxon>
        <taxon>Thiotrichales</taxon>
        <taxon>Thiotrichaceae</taxon>
        <taxon>Leucothrix</taxon>
    </lineage>
</organism>
<dbReference type="PANTHER" id="PTHR32322:SF2">
    <property type="entry name" value="EAMA DOMAIN-CONTAINING PROTEIN"/>
    <property type="match status" value="1"/>
</dbReference>
<name>A0A317CE09_9GAMM</name>
<dbReference type="Gene3D" id="1.10.3730.20">
    <property type="match status" value="1"/>
</dbReference>
<feature type="transmembrane region" description="Helical" evidence="6">
    <location>
        <begin position="96"/>
        <end position="115"/>
    </location>
</feature>
<dbReference type="GO" id="GO:0016020">
    <property type="term" value="C:membrane"/>
    <property type="evidence" value="ECO:0007669"/>
    <property type="project" value="UniProtKB-SubCell"/>
</dbReference>
<dbReference type="InterPro" id="IPR037185">
    <property type="entry name" value="EmrE-like"/>
</dbReference>
<evidence type="ECO:0000256" key="1">
    <source>
        <dbReference type="ARBA" id="ARBA00004141"/>
    </source>
</evidence>